<organism evidence="1">
    <name type="scientific">hydrocarbon metagenome</name>
    <dbReference type="NCBI Taxonomy" id="938273"/>
    <lineage>
        <taxon>unclassified sequences</taxon>
        <taxon>metagenomes</taxon>
        <taxon>ecological metagenomes</taxon>
    </lineage>
</organism>
<proteinExistence type="predicted"/>
<evidence type="ECO:0000313" key="1">
    <source>
        <dbReference type="EMBL" id="KUG26552.1"/>
    </source>
</evidence>
<dbReference type="EMBL" id="LNQE01000441">
    <property type="protein sequence ID" value="KUG26552.1"/>
    <property type="molecule type" value="Genomic_DNA"/>
</dbReference>
<sequence length="58" mass="6408">MLFFPEYVPTDSGAFGSVGFESSLLHAVKTREINNMVKKSLLSCFNFDSPKLLIIPAV</sequence>
<dbReference type="AlphaFoldDB" id="A0A0W8G057"/>
<reference evidence="1" key="1">
    <citation type="journal article" date="2015" name="Proc. Natl. Acad. Sci. U.S.A.">
        <title>Networks of energetic and metabolic interactions define dynamics in microbial communities.</title>
        <authorList>
            <person name="Embree M."/>
            <person name="Liu J.K."/>
            <person name="Al-Bassam M.M."/>
            <person name="Zengler K."/>
        </authorList>
    </citation>
    <scope>NUCLEOTIDE SEQUENCE</scope>
</reference>
<accession>A0A0W8G057</accession>
<comment type="caution">
    <text evidence="1">The sequence shown here is derived from an EMBL/GenBank/DDBJ whole genome shotgun (WGS) entry which is preliminary data.</text>
</comment>
<gene>
    <name evidence="1" type="ORF">ASZ90_003607</name>
</gene>
<protein>
    <submittedName>
        <fullName evidence="1">Uncharacterized protein</fullName>
    </submittedName>
</protein>
<name>A0A0W8G057_9ZZZZ</name>